<proteinExistence type="predicted"/>
<sequence>MKVVANATTAQLRSKPLVQTELLGGVFLAPQDALTASDDFRGTTGELLITESPYALRVRSRAYSTKSSSILATMGVAPYRISHFIEHLSHIQDSTGFSSKTGAWHSRVARLLYKHFSDRKYWSTEYLAFKALRIILLEGGSWVSGDWCQVINVFLHQNHRMSLPSGLDVCFVQSCVAGDRYRNKLYRLSGVKPSDATEICRMIVRSHATARTWRPKDIIAHAVYLFHARYWRQFGYPLSICLVDSKLTIRYQEKGQLPFGTEGRAVRRLFSDDFSDVLWLHTDYEDAIAGHESQDWCRFLSSLEGVVVLPPLLSNGRLSNAMRHILAKNGSTWNSSGL</sequence>
<name>A0A0D2EWU0_CLAB1</name>
<evidence type="ECO:0000313" key="1">
    <source>
        <dbReference type="EMBL" id="KIW94341.1"/>
    </source>
</evidence>
<evidence type="ECO:0008006" key="3">
    <source>
        <dbReference type="Google" id="ProtNLM"/>
    </source>
</evidence>
<gene>
    <name evidence="1" type="ORF">Z519_05657</name>
</gene>
<dbReference type="VEuPathDB" id="FungiDB:Z519_05657"/>
<keyword evidence="2" id="KW-1185">Reference proteome</keyword>
<evidence type="ECO:0000313" key="2">
    <source>
        <dbReference type="Proteomes" id="UP000053789"/>
    </source>
</evidence>
<dbReference type="AlphaFoldDB" id="A0A0D2EWU0"/>
<dbReference type="HOGENOM" id="CLU_821372_0_0_1"/>
<protein>
    <recommendedName>
        <fullName evidence="3">Heterokaryon incompatibility domain-containing protein</fullName>
    </recommendedName>
</protein>
<accession>A0A0D2EWU0</accession>
<dbReference type="OrthoDB" id="1262810at2759"/>
<dbReference type="RefSeq" id="XP_016621010.1">
    <property type="nucleotide sequence ID" value="XM_016763397.1"/>
</dbReference>
<organism evidence="1 2">
    <name type="scientific">Cladophialophora bantiana (strain ATCC 10958 / CBS 173.52 / CDC B-1940 / NIH 8579)</name>
    <name type="common">Xylohypha bantiana</name>
    <dbReference type="NCBI Taxonomy" id="1442370"/>
    <lineage>
        <taxon>Eukaryota</taxon>
        <taxon>Fungi</taxon>
        <taxon>Dikarya</taxon>
        <taxon>Ascomycota</taxon>
        <taxon>Pezizomycotina</taxon>
        <taxon>Eurotiomycetes</taxon>
        <taxon>Chaetothyriomycetidae</taxon>
        <taxon>Chaetothyriales</taxon>
        <taxon>Herpotrichiellaceae</taxon>
        <taxon>Cladophialophora</taxon>
    </lineage>
</organism>
<dbReference type="GeneID" id="27698585"/>
<dbReference type="EMBL" id="KN846986">
    <property type="protein sequence ID" value="KIW94341.1"/>
    <property type="molecule type" value="Genomic_DNA"/>
</dbReference>
<dbReference type="Proteomes" id="UP000053789">
    <property type="component" value="Unassembled WGS sequence"/>
</dbReference>
<reference evidence="1" key="1">
    <citation type="submission" date="2015-01" db="EMBL/GenBank/DDBJ databases">
        <title>The Genome Sequence of Cladophialophora bantiana CBS 173.52.</title>
        <authorList>
            <consortium name="The Broad Institute Genomics Platform"/>
            <person name="Cuomo C."/>
            <person name="de Hoog S."/>
            <person name="Gorbushina A."/>
            <person name="Stielow B."/>
            <person name="Teixiera M."/>
            <person name="Abouelleil A."/>
            <person name="Chapman S.B."/>
            <person name="Priest M."/>
            <person name="Young S.K."/>
            <person name="Wortman J."/>
            <person name="Nusbaum C."/>
            <person name="Birren B."/>
        </authorList>
    </citation>
    <scope>NUCLEOTIDE SEQUENCE [LARGE SCALE GENOMIC DNA]</scope>
    <source>
        <strain evidence="1">CBS 173.52</strain>
    </source>
</reference>